<protein>
    <submittedName>
        <fullName evidence="9">Cilia and flagella associated protein 107</fullName>
    </submittedName>
</protein>
<dbReference type="Proteomes" id="UP000694620">
    <property type="component" value="Chromosome 8"/>
</dbReference>
<keyword evidence="5" id="KW-0206">Cytoskeleton</keyword>
<organism evidence="9 10">
    <name type="scientific">Erpetoichthys calabaricus</name>
    <name type="common">Rope fish</name>
    <name type="synonym">Calamoichthys calabaricus</name>
    <dbReference type="NCBI Taxonomy" id="27687"/>
    <lineage>
        <taxon>Eukaryota</taxon>
        <taxon>Metazoa</taxon>
        <taxon>Chordata</taxon>
        <taxon>Craniata</taxon>
        <taxon>Vertebrata</taxon>
        <taxon>Euteleostomi</taxon>
        <taxon>Actinopterygii</taxon>
        <taxon>Polypteriformes</taxon>
        <taxon>Polypteridae</taxon>
        <taxon>Erpetoichthys</taxon>
    </lineage>
</organism>
<evidence type="ECO:0000256" key="1">
    <source>
        <dbReference type="ARBA" id="ARBA00004611"/>
    </source>
</evidence>
<reference evidence="9" key="2">
    <citation type="submission" date="2025-08" db="UniProtKB">
        <authorList>
            <consortium name="Ensembl"/>
        </authorList>
    </citation>
    <scope>IDENTIFICATION</scope>
</reference>
<reference evidence="9" key="3">
    <citation type="submission" date="2025-09" db="UniProtKB">
        <authorList>
            <consortium name="Ensembl"/>
        </authorList>
    </citation>
    <scope>IDENTIFICATION</scope>
</reference>
<keyword evidence="10" id="KW-1185">Reference proteome</keyword>
<evidence type="ECO:0000313" key="9">
    <source>
        <dbReference type="Ensembl" id="ENSECRP00000011987.1"/>
    </source>
</evidence>
<evidence type="ECO:0000256" key="4">
    <source>
        <dbReference type="ARBA" id="ARBA00023069"/>
    </source>
</evidence>
<dbReference type="Pfam" id="PF22595">
    <property type="entry name" value="CFAP107"/>
    <property type="match status" value="1"/>
</dbReference>
<dbReference type="PANTHER" id="PTHR31180:SF2">
    <property type="entry name" value="CILIA- AND FLAGELLA-ASSOCIATED PROTEIN 107"/>
    <property type="match status" value="1"/>
</dbReference>
<comment type="subcellular location">
    <subcellularLocation>
        <location evidence="1">Cytoplasm</location>
        <location evidence="1">Cytoskeleton</location>
        <location evidence="1">Flagellum axoneme</location>
    </subcellularLocation>
</comment>
<keyword evidence="3" id="KW-0282">Flagellum</keyword>
<gene>
    <name evidence="9" type="primary">CFAP107</name>
</gene>
<comment type="function">
    <text evidence="7">Microtubule inner protein (MIP) part of the dynein-decorated doublet microtubules (DMTs) in cilia axoneme, which is required for motile cilia beating.</text>
</comment>
<dbReference type="PANTHER" id="PTHR31180">
    <property type="entry name" value="CILIA- AND FLAGELLA-ASSOCIATED PROTEIN 107-RELATED"/>
    <property type="match status" value="1"/>
</dbReference>
<dbReference type="InterPro" id="IPR054709">
    <property type="entry name" value="CFAP107"/>
</dbReference>
<dbReference type="Ensembl" id="ENSECRT00000012184.1">
    <property type="protein sequence ID" value="ENSECRP00000011987.1"/>
    <property type="gene ID" value="ENSECRG00000008001.1"/>
</dbReference>
<dbReference type="GO" id="GO:0030317">
    <property type="term" value="P:flagellated sperm motility"/>
    <property type="evidence" value="ECO:0007669"/>
    <property type="project" value="InterPro"/>
</dbReference>
<dbReference type="InterPro" id="IPR037662">
    <property type="entry name" value="CFAP68/107"/>
</dbReference>
<evidence type="ECO:0000256" key="7">
    <source>
        <dbReference type="ARBA" id="ARBA00035003"/>
    </source>
</evidence>
<accession>A0A8C4S649</accession>
<dbReference type="GeneTree" id="ENSGT00390000014553"/>
<evidence type="ECO:0000256" key="6">
    <source>
        <dbReference type="ARBA" id="ARBA00023273"/>
    </source>
</evidence>
<reference evidence="9" key="1">
    <citation type="submission" date="2021-06" db="EMBL/GenBank/DDBJ databases">
        <authorList>
            <consortium name="Wellcome Sanger Institute Data Sharing"/>
        </authorList>
    </citation>
    <scope>NUCLEOTIDE SEQUENCE [LARGE SCALE GENOMIC DNA]</scope>
</reference>
<evidence type="ECO:0000313" key="10">
    <source>
        <dbReference type="Proteomes" id="UP000694620"/>
    </source>
</evidence>
<dbReference type="AlphaFoldDB" id="A0A8C4S649"/>
<evidence type="ECO:0000256" key="8">
    <source>
        <dbReference type="ARBA" id="ARBA00046435"/>
    </source>
</evidence>
<keyword evidence="4" id="KW-0969">Cilium</keyword>
<evidence type="ECO:0000256" key="3">
    <source>
        <dbReference type="ARBA" id="ARBA00022846"/>
    </source>
</evidence>
<name>A0A8C4S649_ERPCA</name>
<dbReference type="GO" id="GO:0005879">
    <property type="term" value="C:axonemal microtubule"/>
    <property type="evidence" value="ECO:0007669"/>
    <property type="project" value="TreeGrafter"/>
</dbReference>
<keyword evidence="2" id="KW-0963">Cytoplasm</keyword>
<evidence type="ECO:0000256" key="2">
    <source>
        <dbReference type="ARBA" id="ARBA00022490"/>
    </source>
</evidence>
<comment type="subunit">
    <text evidence="8">Microtubule inner protein component of sperm flagellar doublet microtubules.</text>
</comment>
<proteinExistence type="predicted"/>
<evidence type="ECO:0000256" key="5">
    <source>
        <dbReference type="ARBA" id="ARBA00023212"/>
    </source>
</evidence>
<sequence length="123" mass="14504">MAGAQSDPMKWSLPGWKIEQKYSNKVLIGNWEEERKQVKETNEVNSRTGRSKFRHPDGTVIRREGLPKEVLFGHHMTPASWYLVSTYDEFFNRRGNPLLPARRYWDGNRLAWLPERSDHPIPK</sequence>
<keyword evidence="6" id="KW-0966">Cell projection</keyword>